<protein>
    <submittedName>
        <fullName evidence="3">DUF2520 domain-containing protein</fullName>
    </submittedName>
</protein>
<sequence>MKIALIGAGNVAWHLGKALYGAGHEIVAVYSPTSGHREALAKELAPAIPLPSPDLTATDAELVLIAIPDAALASVASTIKVAKGTIVAHNSGSQPLAVLQSITGGRAGVFYPLQTFSKSKPVDFKSIPVLLETEDENTLQTLQAVAASITKEVHLVDSTKRKQLHLAAVFACNFTNHLLGISRTLLHDAQLPDSLLQPLIQETIAKALQQHPFQVQTGPAVRHDHNVIDEHMQMLQEHPTYQQVYRLLTQSIQEQHMNGKSTEE</sequence>
<accession>A0ABR7XIF5</accession>
<dbReference type="Gene3D" id="1.10.1040.20">
    <property type="entry name" value="ProC-like, C-terminal domain"/>
    <property type="match status" value="1"/>
</dbReference>
<dbReference type="Pfam" id="PF10727">
    <property type="entry name" value="Rossmann-like"/>
    <property type="match status" value="1"/>
</dbReference>
<dbReference type="RefSeq" id="WP_191184204.1">
    <property type="nucleotide sequence ID" value="NZ_JACXAJ010000006.1"/>
</dbReference>
<dbReference type="SUPFAM" id="SSF51735">
    <property type="entry name" value="NAD(P)-binding Rossmann-fold domains"/>
    <property type="match status" value="1"/>
</dbReference>
<dbReference type="EMBL" id="JACXAJ010000006">
    <property type="protein sequence ID" value="MBD1398052.1"/>
    <property type="molecule type" value="Genomic_DNA"/>
</dbReference>
<reference evidence="3 4" key="1">
    <citation type="submission" date="2020-09" db="EMBL/GenBank/DDBJ databases">
        <title>Genome sequencing and assembly of Pontibacter sp.</title>
        <authorList>
            <person name="Chhetri G."/>
        </authorList>
    </citation>
    <scope>NUCLEOTIDE SEQUENCE [LARGE SCALE GENOMIC DNA]</scope>
    <source>
        <strain evidence="3 4">JH31</strain>
    </source>
</reference>
<dbReference type="PANTHER" id="PTHR40459">
    <property type="entry name" value="CONSERVED HYPOTHETICAL ALANINE AND LEUCINE RICH PROTEIN"/>
    <property type="match status" value="1"/>
</dbReference>
<dbReference type="PANTHER" id="PTHR40459:SF1">
    <property type="entry name" value="CONSERVED HYPOTHETICAL ALANINE AND LEUCINE RICH PROTEIN"/>
    <property type="match status" value="1"/>
</dbReference>
<gene>
    <name evidence="3" type="ORF">H9Q13_12815</name>
</gene>
<dbReference type="Proteomes" id="UP000625551">
    <property type="component" value="Unassembled WGS sequence"/>
</dbReference>
<dbReference type="InterPro" id="IPR036291">
    <property type="entry name" value="NAD(P)-bd_dom_sf"/>
</dbReference>
<feature type="domain" description="Putative oxidoreductase/dehydrogenase Rossmann-like" evidence="1">
    <location>
        <begin position="2"/>
        <end position="104"/>
    </location>
</feature>
<evidence type="ECO:0000313" key="3">
    <source>
        <dbReference type="EMBL" id="MBD1398052.1"/>
    </source>
</evidence>
<proteinExistence type="predicted"/>
<evidence type="ECO:0000259" key="1">
    <source>
        <dbReference type="Pfam" id="PF10727"/>
    </source>
</evidence>
<dbReference type="Gene3D" id="3.40.50.720">
    <property type="entry name" value="NAD(P)-binding Rossmann-like Domain"/>
    <property type="match status" value="1"/>
</dbReference>
<comment type="caution">
    <text evidence="3">The sequence shown here is derived from an EMBL/GenBank/DDBJ whole genome shotgun (WGS) entry which is preliminary data.</text>
</comment>
<dbReference type="Pfam" id="PF10728">
    <property type="entry name" value="DUF2520"/>
    <property type="match status" value="1"/>
</dbReference>
<feature type="domain" description="DUF2520" evidence="2">
    <location>
        <begin position="127"/>
        <end position="252"/>
    </location>
</feature>
<dbReference type="InterPro" id="IPR037108">
    <property type="entry name" value="TM1727-like_C_sf"/>
</dbReference>
<keyword evidence="4" id="KW-1185">Reference proteome</keyword>
<organism evidence="3 4">
    <name type="scientific">Pontibacter aquaedesilientis</name>
    <dbReference type="NCBI Taxonomy" id="2766980"/>
    <lineage>
        <taxon>Bacteria</taxon>
        <taxon>Pseudomonadati</taxon>
        <taxon>Bacteroidota</taxon>
        <taxon>Cytophagia</taxon>
        <taxon>Cytophagales</taxon>
        <taxon>Hymenobacteraceae</taxon>
        <taxon>Pontibacter</taxon>
    </lineage>
</organism>
<dbReference type="InterPro" id="IPR008927">
    <property type="entry name" value="6-PGluconate_DH-like_C_sf"/>
</dbReference>
<dbReference type="InterPro" id="IPR018931">
    <property type="entry name" value="DUF2520"/>
</dbReference>
<name>A0ABR7XIF5_9BACT</name>
<evidence type="ECO:0000313" key="4">
    <source>
        <dbReference type="Proteomes" id="UP000625551"/>
    </source>
</evidence>
<dbReference type="InterPro" id="IPR019665">
    <property type="entry name" value="OxRdtase/DH_put_Rossmann_dom"/>
</dbReference>
<dbReference type="SUPFAM" id="SSF48179">
    <property type="entry name" value="6-phosphogluconate dehydrogenase C-terminal domain-like"/>
    <property type="match status" value="1"/>
</dbReference>
<evidence type="ECO:0000259" key="2">
    <source>
        <dbReference type="Pfam" id="PF10728"/>
    </source>
</evidence>